<dbReference type="InterPro" id="IPR013584">
    <property type="entry name" value="RAP"/>
</dbReference>
<evidence type="ECO:0000256" key="2">
    <source>
        <dbReference type="ARBA" id="ARBA00022946"/>
    </source>
</evidence>
<feature type="domain" description="RAP" evidence="8">
    <location>
        <begin position="563"/>
        <end position="621"/>
    </location>
</feature>
<keyword evidence="9" id="KW-0418">Kinase</keyword>
<evidence type="ECO:0000256" key="7">
    <source>
        <dbReference type="ARBA" id="ARBA00043220"/>
    </source>
</evidence>
<gene>
    <name evidence="9" type="ORF">XNOV1_A017326</name>
</gene>
<dbReference type="InterPro" id="IPR013579">
    <property type="entry name" value="FAST_2"/>
</dbReference>
<dbReference type="Pfam" id="PF08373">
    <property type="entry name" value="RAP"/>
    <property type="match status" value="1"/>
</dbReference>
<dbReference type="AlphaFoldDB" id="A0AAV1FLQ8"/>
<dbReference type="PROSITE" id="PS51286">
    <property type="entry name" value="RAP"/>
    <property type="match status" value="1"/>
</dbReference>
<evidence type="ECO:0000313" key="10">
    <source>
        <dbReference type="Proteomes" id="UP001178508"/>
    </source>
</evidence>
<keyword evidence="2" id="KW-0809">Transit peptide</keyword>
<evidence type="ECO:0000313" key="9">
    <source>
        <dbReference type="EMBL" id="CAJ1062157.1"/>
    </source>
</evidence>
<dbReference type="Proteomes" id="UP001178508">
    <property type="component" value="Chromosome 8"/>
</dbReference>
<evidence type="ECO:0000259" key="8">
    <source>
        <dbReference type="PROSITE" id="PS51286"/>
    </source>
</evidence>
<name>A0AAV1FLQ8_XYRNO</name>
<reference evidence="9" key="1">
    <citation type="submission" date="2023-08" db="EMBL/GenBank/DDBJ databases">
        <authorList>
            <person name="Alioto T."/>
            <person name="Alioto T."/>
            <person name="Gomez Garrido J."/>
        </authorList>
    </citation>
    <scope>NUCLEOTIDE SEQUENCE</scope>
</reference>
<keyword evidence="10" id="KW-1185">Reference proteome</keyword>
<evidence type="ECO:0000256" key="4">
    <source>
        <dbReference type="ARBA" id="ARBA00038281"/>
    </source>
</evidence>
<proteinExistence type="inferred from homology"/>
<dbReference type="GO" id="GO:0003723">
    <property type="term" value="F:RNA binding"/>
    <property type="evidence" value="ECO:0007669"/>
    <property type="project" value="TreeGrafter"/>
</dbReference>
<evidence type="ECO:0000256" key="3">
    <source>
        <dbReference type="ARBA" id="ARBA00023128"/>
    </source>
</evidence>
<dbReference type="Pfam" id="PF08368">
    <property type="entry name" value="FAST_2"/>
    <property type="match status" value="1"/>
</dbReference>
<organism evidence="9 10">
    <name type="scientific">Xyrichtys novacula</name>
    <name type="common">Pearly razorfish</name>
    <name type="synonym">Hemipteronotus novacula</name>
    <dbReference type="NCBI Taxonomy" id="13765"/>
    <lineage>
        <taxon>Eukaryota</taxon>
        <taxon>Metazoa</taxon>
        <taxon>Chordata</taxon>
        <taxon>Craniata</taxon>
        <taxon>Vertebrata</taxon>
        <taxon>Euteleostomi</taxon>
        <taxon>Actinopterygii</taxon>
        <taxon>Neopterygii</taxon>
        <taxon>Teleostei</taxon>
        <taxon>Neoteleostei</taxon>
        <taxon>Acanthomorphata</taxon>
        <taxon>Eupercaria</taxon>
        <taxon>Labriformes</taxon>
        <taxon>Labridae</taxon>
        <taxon>Xyrichtys</taxon>
    </lineage>
</organism>
<dbReference type="Pfam" id="PF06743">
    <property type="entry name" value="FAST_1"/>
    <property type="match status" value="1"/>
</dbReference>
<evidence type="ECO:0000256" key="5">
    <source>
        <dbReference type="ARBA" id="ARBA00040471"/>
    </source>
</evidence>
<dbReference type="PANTHER" id="PTHR21228:SF59">
    <property type="entry name" value="FAST KINASE DOMAIN-CONTAINING PROTEIN 4"/>
    <property type="match status" value="1"/>
</dbReference>
<dbReference type="GO" id="GO:0005759">
    <property type="term" value="C:mitochondrial matrix"/>
    <property type="evidence" value="ECO:0007669"/>
    <property type="project" value="UniProtKB-SubCell"/>
</dbReference>
<evidence type="ECO:0000256" key="1">
    <source>
        <dbReference type="ARBA" id="ARBA00004305"/>
    </source>
</evidence>
<dbReference type="InterPro" id="IPR050870">
    <property type="entry name" value="FAST_kinase"/>
</dbReference>
<dbReference type="CDD" id="cd23739">
    <property type="entry name" value="TBRG4-like_N"/>
    <property type="match status" value="1"/>
</dbReference>
<dbReference type="GO" id="GO:0035770">
    <property type="term" value="C:ribonucleoprotein granule"/>
    <property type="evidence" value="ECO:0007669"/>
    <property type="project" value="TreeGrafter"/>
</dbReference>
<comment type="subcellular location">
    <subcellularLocation>
        <location evidence="1">Mitochondrion matrix</location>
    </subcellularLocation>
</comment>
<comment type="similarity">
    <text evidence="4">Belongs to the FAST kinase family.</text>
</comment>
<dbReference type="InterPro" id="IPR010622">
    <property type="entry name" value="FAST_Leu-rich"/>
</dbReference>
<sequence length="633" mass="71210">MASRFLGRCASTLCRASCRPAAASARLSPPGAYSAAVQRAQGWQWVTERLMCEGRTVIDPETFPLSPQRSKLDELIENAVEPESILAAWAAHGGDGHQAGNALRYWTRLMIMTSGKFTDEPSEVMTDPRLLNMMDRLNKETRLVWNSTLVSVLRALWAMQLPKSDPVLRSVQTEVMWRTRRLSCKHLGLLVEWGANRDAPMDVAVVNTALKQLELRWTEISEAKTVSTLISNRRRLSPILYSRLEDKVLELAESFSAEDIGKVCVSMAAQNHRSVPLLRALSYYLQQKSSSELTTPLILDIAFAYGKLNFNNPELFQRLVSELLPRIPEMSPFDVIRCTKSFSLLKWLHIPLFEAFAKNYTENSENYDTLRLCNLLMSFARLNFQPSNEEEFYTKVHSALEDSLSDLEPAFETDAVWSLCVLQQAKPRYLTPLMQQSHITKLSEGSTAGADLYRLKLIQIAASFHLEHPDFSLSLPSLSGLSVSAKVPPLTVLQKTLREALKNFVGDRTDALRTGVDTVYGWTIEGELVLDCDNKPVDLSQLKAPHLPSGGGEQALPAGAQRLAVLAWEFAHFGSKSRDLLGRFAMMKRHLILADFIVVEVPYYEWQGLKTDWQRLEYLKGKMGKALAEDMAK</sequence>
<protein>
    <recommendedName>
        <fullName evidence="5">FAST kinase domain-containing protein 4</fullName>
    </recommendedName>
    <alternativeName>
        <fullName evidence="7">Protein TBRG4</fullName>
    </alternativeName>
    <alternativeName>
        <fullName evidence="6">Transforming growth factor beta regulator 4</fullName>
    </alternativeName>
</protein>
<evidence type="ECO:0000256" key="6">
    <source>
        <dbReference type="ARBA" id="ARBA00042265"/>
    </source>
</evidence>
<dbReference type="GO" id="GO:0044528">
    <property type="term" value="P:regulation of mitochondrial mRNA stability"/>
    <property type="evidence" value="ECO:0007669"/>
    <property type="project" value="InterPro"/>
</dbReference>
<dbReference type="SMART" id="SM00952">
    <property type="entry name" value="RAP"/>
    <property type="match status" value="1"/>
</dbReference>
<keyword evidence="3" id="KW-0496">Mitochondrion</keyword>
<dbReference type="PANTHER" id="PTHR21228">
    <property type="entry name" value="FAST LEU-RICH DOMAIN-CONTAINING"/>
    <property type="match status" value="1"/>
</dbReference>
<dbReference type="GO" id="GO:0016301">
    <property type="term" value="F:kinase activity"/>
    <property type="evidence" value="ECO:0007669"/>
    <property type="project" value="UniProtKB-KW"/>
</dbReference>
<accession>A0AAV1FLQ8</accession>
<dbReference type="GO" id="GO:0000963">
    <property type="term" value="P:mitochondrial RNA processing"/>
    <property type="evidence" value="ECO:0007669"/>
    <property type="project" value="TreeGrafter"/>
</dbReference>
<dbReference type="EMBL" id="OY660871">
    <property type="protein sequence ID" value="CAJ1062157.1"/>
    <property type="molecule type" value="Genomic_DNA"/>
</dbReference>
<keyword evidence="9" id="KW-0808">Transferase</keyword>